<dbReference type="InterPro" id="IPR008995">
    <property type="entry name" value="Mo/tungstate-bd_C_term_dom"/>
</dbReference>
<keyword evidence="7 8" id="KW-0472">Membrane</keyword>
<dbReference type="SUPFAM" id="SSF50331">
    <property type="entry name" value="MOP-like"/>
    <property type="match status" value="1"/>
</dbReference>
<dbReference type="NCBIfam" id="TIGR01187">
    <property type="entry name" value="potA"/>
    <property type="match status" value="1"/>
</dbReference>
<dbReference type="SUPFAM" id="SSF52540">
    <property type="entry name" value="P-loop containing nucleoside triphosphate hydrolases"/>
    <property type="match status" value="1"/>
</dbReference>
<keyword evidence="2 8" id="KW-1003">Cell membrane</keyword>
<organism evidence="11 12">
    <name type="scientific">Caballeronia glathei</name>
    <dbReference type="NCBI Taxonomy" id="60547"/>
    <lineage>
        <taxon>Bacteria</taxon>
        <taxon>Pseudomonadati</taxon>
        <taxon>Pseudomonadota</taxon>
        <taxon>Betaproteobacteria</taxon>
        <taxon>Burkholderiales</taxon>
        <taxon>Burkholderiaceae</taxon>
        <taxon>Caballeronia</taxon>
    </lineage>
</organism>
<dbReference type="GO" id="GO:0043190">
    <property type="term" value="C:ATP-binding cassette (ABC) transporter complex"/>
    <property type="evidence" value="ECO:0007669"/>
    <property type="project" value="InterPro"/>
</dbReference>
<dbReference type="Pfam" id="PF00005">
    <property type="entry name" value="ABC_tran"/>
    <property type="match status" value="1"/>
</dbReference>
<dbReference type="InterPro" id="IPR027417">
    <property type="entry name" value="P-loop_NTPase"/>
</dbReference>
<dbReference type="GO" id="GO:0015847">
    <property type="term" value="P:putrescine transport"/>
    <property type="evidence" value="ECO:0007669"/>
    <property type="project" value="UniProtKB-ARBA"/>
</dbReference>
<dbReference type="InterPro" id="IPR017871">
    <property type="entry name" value="ABC_transporter-like_CS"/>
</dbReference>
<sequence>MSEQSSAVHAAPNSGRPQPGNAPDAAGTDNFVQIVDVVKKFGDTVAVKGVNLSVKKGELFALLGSSGCGKSTLLRMLAGLESVSSGQILIEGVDLASMPPYSRPTNMMFQSYALFPHMTVESNVAFGLKQEGVRGSELKDRVSTVLELVQMARYAKRKPHQLSGGQQQRVALARSLVKRPKLLLLDEPMSALDKQIRQRTQIELVNILDQVGVTCIMVTHDQEEAMTMAGRLAVMSEGQIVQIGTPHEVYEYPNSRFSAEFIGSTNLFDGNVVEDQPDHVFVESPDLSVRLYVSHGITGPLGMPVTISVRPERIALTRKPPEGAYNWGRGTVSNIAYMGGYTLYHVKLESGKIVVANVSSLALGEIDSPTWDDEVYVRWSASAGVVLTS</sequence>
<dbReference type="STRING" id="60547.GCA_000751215_03383"/>
<gene>
    <name evidence="8" type="primary">potA</name>
    <name evidence="11" type="ORF">BG61_30805</name>
</gene>
<proteinExistence type="inferred from homology"/>
<dbReference type="InterPro" id="IPR003593">
    <property type="entry name" value="AAA+_ATPase"/>
</dbReference>
<comment type="similarity">
    <text evidence="8">Belongs to the ABC transporter superfamily. Spermidine/putrescine importer (TC 3.A.1.11.1) family.</text>
</comment>
<dbReference type="PROSITE" id="PS00211">
    <property type="entry name" value="ABC_TRANSPORTER_1"/>
    <property type="match status" value="1"/>
</dbReference>
<dbReference type="PROSITE" id="PS50893">
    <property type="entry name" value="ABC_TRANSPORTER_2"/>
    <property type="match status" value="1"/>
</dbReference>
<evidence type="ECO:0000256" key="3">
    <source>
        <dbReference type="ARBA" id="ARBA00022519"/>
    </source>
</evidence>
<comment type="catalytic activity">
    <reaction evidence="8">
        <text>ATP + H2O + polyamine-[polyamine-binding protein]Side 1 = ADP + phosphate + polyamineSide 2 + [polyamine-binding protein]Side 1.</text>
        <dbReference type="EC" id="7.6.2.11"/>
    </reaction>
</comment>
<evidence type="ECO:0000259" key="10">
    <source>
        <dbReference type="PROSITE" id="PS50893"/>
    </source>
</evidence>
<keyword evidence="4 8" id="KW-0547">Nucleotide-binding</keyword>
<dbReference type="PANTHER" id="PTHR42781">
    <property type="entry name" value="SPERMIDINE/PUTRESCINE IMPORT ATP-BINDING PROTEIN POTA"/>
    <property type="match status" value="1"/>
</dbReference>
<dbReference type="FunFam" id="3.40.50.300:FF:000133">
    <property type="entry name" value="Spermidine/putrescine import ATP-binding protein PotA"/>
    <property type="match status" value="1"/>
</dbReference>
<evidence type="ECO:0000256" key="8">
    <source>
        <dbReference type="RuleBase" id="RU364083"/>
    </source>
</evidence>
<keyword evidence="1 8" id="KW-0813">Transport</keyword>
<dbReference type="AlphaFoldDB" id="A0A069PH59"/>
<dbReference type="Proteomes" id="UP000027466">
    <property type="component" value="Unassembled WGS sequence"/>
</dbReference>
<dbReference type="InterPro" id="IPR050093">
    <property type="entry name" value="ABC_SmlMolc_Importer"/>
</dbReference>
<keyword evidence="12" id="KW-1185">Reference proteome</keyword>
<evidence type="ECO:0000256" key="5">
    <source>
        <dbReference type="ARBA" id="ARBA00022840"/>
    </source>
</evidence>
<dbReference type="InterPro" id="IPR003439">
    <property type="entry name" value="ABC_transporter-like_ATP-bd"/>
</dbReference>
<evidence type="ECO:0000313" key="12">
    <source>
        <dbReference type="Proteomes" id="UP000027466"/>
    </source>
</evidence>
<feature type="region of interest" description="Disordered" evidence="9">
    <location>
        <begin position="1"/>
        <end position="26"/>
    </location>
</feature>
<evidence type="ECO:0000256" key="4">
    <source>
        <dbReference type="ARBA" id="ARBA00022741"/>
    </source>
</evidence>
<name>A0A069PH59_9BURK</name>
<comment type="function">
    <text evidence="8">Part of the ABC transporter complex PotABCD involved in spermidine/putrescine import. Responsible for energy coupling to the transport system.</text>
</comment>
<evidence type="ECO:0000313" key="11">
    <source>
        <dbReference type="EMBL" id="KDR39682.1"/>
    </source>
</evidence>
<accession>A0A069PH59</accession>
<keyword evidence="6 8" id="KW-1278">Translocase</keyword>
<feature type="domain" description="ABC transporter" evidence="10">
    <location>
        <begin position="32"/>
        <end position="262"/>
    </location>
</feature>
<dbReference type="InterPro" id="IPR013611">
    <property type="entry name" value="Transp-assoc_OB_typ2"/>
</dbReference>
<evidence type="ECO:0000256" key="9">
    <source>
        <dbReference type="SAM" id="MobiDB-lite"/>
    </source>
</evidence>
<evidence type="ECO:0000256" key="1">
    <source>
        <dbReference type="ARBA" id="ARBA00022448"/>
    </source>
</evidence>
<reference evidence="11 12" key="1">
    <citation type="submission" date="2014-03" db="EMBL/GenBank/DDBJ databases">
        <title>Draft Genome Sequences of Four Burkholderia Strains.</title>
        <authorList>
            <person name="Liu X.Y."/>
            <person name="Li C.X."/>
            <person name="Xu J.H."/>
        </authorList>
    </citation>
    <scope>NUCLEOTIDE SEQUENCE [LARGE SCALE GENOMIC DNA]</scope>
    <source>
        <strain evidence="11 12">DSM 50014</strain>
    </source>
</reference>
<evidence type="ECO:0000256" key="2">
    <source>
        <dbReference type="ARBA" id="ARBA00022475"/>
    </source>
</evidence>
<comment type="caution">
    <text evidence="11">The sequence shown here is derived from an EMBL/GenBank/DDBJ whole genome shotgun (WGS) entry which is preliminary data.</text>
</comment>
<comment type="subunit">
    <text evidence="8">The complex is composed of two ATP-binding proteins (PotA), two transmembrane proteins (PotB and PotC) and a solute-binding protein (PotD).</text>
</comment>
<evidence type="ECO:0000256" key="6">
    <source>
        <dbReference type="ARBA" id="ARBA00022967"/>
    </source>
</evidence>
<dbReference type="Pfam" id="PF08402">
    <property type="entry name" value="TOBE_2"/>
    <property type="match status" value="1"/>
</dbReference>
<dbReference type="EMBL" id="JFHC01000054">
    <property type="protein sequence ID" value="KDR39682.1"/>
    <property type="molecule type" value="Genomic_DNA"/>
</dbReference>
<dbReference type="EC" id="7.6.2.11" evidence="8"/>
<dbReference type="InterPro" id="IPR005893">
    <property type="entry name" value="PotA-like"/>
</dbReference>
<dbReference type="Gene3D" id="3.40.50.300">
    <property type="entry name" value="P-loop containing nucleotide triphosphate hydrolases"/>
    <property type="match status" value="1"/>
</dbReference>
<keyword evidence="3" id="KW-0997">Cell inner membrane</keyword>
<dbReference type="Gene3D" id="2.40.50.100">
    <property type="match status" value="1"/>
</dbReference>
<protein>
    <recommendedName>
        <fullName evidence="8">Spermidine/putrescine import ATP-binding protein PotA</fullName>
        <ecNumber evidence="8">7.6.2.11</ecNumber>
    </recommendedName>
</protein>
<dbReference type="SMART" id="SM00382">
    <property type="entry name" value="AAA"/>
    <property type="match status" value="1"/>
</dbReference>
<dbReference type="GO" id="GO:0016887">
    <property type="term" value="F:ATP hydrolysis activity"/>
    <property type="evidence" value="ECO:0007669"/>
    <property type="project" value="InterPro"/>
</dbReference>
<evidence type="ECO:0000256" key="7">
    <source>
        <dbReference type="ARBA" id="ARBA00023136"/>
    </source>
</evidence>
<dbReference type="RefSeq" id="WP_035933562.1">
    <property type="nucleotide sequence ID" value="NZ_CADFFX010000015.1"/>
</dbReference>
<dbReference type="GO" id="GO:0015417">
    <property type="term" value="F:ABC-type polyamine transporter activity"/>
    <property type="evidence" value="ECO:0007669"/>
    <property type="project" value="UniProtKB-EC"/>
</dbReference>
<keyword evidence="5 8" id="KW-0067">ATP-binding</keyword>
<dbReference type="GO" id="GO:0005524">
    <property type="term" value="F:ATP binding"/>
    <property type="evidence" value="ECO:0007669"/>
    <property type="project" value="UniProtKB-KW"/>
</dbReference>
<dbReference type="PANTHER" id="PTHR42781:SF5">
    <property type="entry name" value="PUTRESCINE TRANSPORT ATP-BINDING PROTEIN POTG"/>
    <property type="match status" value="1"/>
</dbReference>